<accession>A0A1W6JSE0</accession>
<gene>
    <name evidence="1" type="ORF">HARAMBE_31</name>
</gene>
<evidence type="ECO:0000313" key="2">
    <source>
        <dbReference type="Proteomes" id="UP000221132"/>
    </source>
</evidence>
<sequence>MKRVPYQIDIDSIHMVGDIQFKGKYSVVIFTRCGELIKKGYTFKDAKYLCLIIMNNYMNCITFIRGEQE</sequence>
<dbReference type="Proteomes" id="UP000221132">
    <property type="component" value="Segment"/>
</dbReference>
<protein>
    <submittedName>
        <fullName evidence="1">Uncharacterized protein</fullName>
    </submittedName>
</protein>
<evidence type="ECO:0000313" key="1">
    <source>
        <dbReference type="EMBL" id="ARM70180.1"/>
    </source>
</evidence>
<dbReference type="EMBL" id="KY821088">
    <property type="protein sequence ID" value="ARM70180.1"/>
    <property type="molecule type" value="Genomic_DNA"/>
</dbReference>
<organism evidence="1 2">
    <name type="scientific">Bacillus phage Harambe</name>
    <dbReference type="NCBI Taxonomy" id="1981931"/>
    <lineage>
        <taxon>Viruses</taxon>
        <taxon>Duplodnaviria</taxon>
        <taxon>Heunggongvirae</taxon>
        <taxon>Uroviricota</taxon>
        <taxon>Caudoviricetes</taxon>
        <taxon>Salasmaviridae</taxon>
        <taxon>Harambevirus</taxon>
        <taxon>Harambevirus harambe</taxon>
    </lineage>
</organism>
<keyword evidence="2" id="KW-1185">Reference proteome</keyword>
<reference evidence="2" key="1">
    <citation type="submission" date="2017-03" db="EMBL/GenBank/DDBJ databases">
        <authorList>
            <person name="Abille Z."/>
            <person name="Afsharjavan R."/>
            <person name="Alms C.E."/>
            <person name="Anil A."/>
            <person name="Azuma E.A."/>
            <person name="Boateng D."/>
            <person name="Bowden K.V."/>
            <person name="Bui Q."/>
            <person name="Callaghan K.D."/>
            <person name="Canova P.N."/>
            <person name="Carter A.-G.V."/>
            <person name="Carty B."/>
            <person name="Choudhary A."/>
            <person name="Chugh K."/>
            <person name="Clark C.B."/>
            <person name="Clark J."/>
            <person name="Cortez R."/>
            <person name="Dalwadi R.M."/>
            <person name="Daou G."/>
            <person name="Das M."/>
            <person name="Dasari S."/>
            <person name="Davis E.H."/>
            <person name="Defreitas N."/>
            <person name="Demirji J."/>
            <person name="Endres C."/>
            <person name="Fakhar S."/>
            <person name="Feeley N."/>
            <person name="Flores D.C."/>
            <person name="Fowler A.R."/>
            <person name="George T."/>
            <person name="Greis H.L."/>
            <person name="Groleau D.L."/>
            <person name="Gulati J.K."/>
            <person name="Guzman W."/>
            <person name="Hallworth A.N."/>
            <person name="Hariri A."/>
            <person name="Haya V.N."/>
            <person name="Hoffman A.K."/>
            <person name="Horne B."/>
            <person name="Howard T."/>
            <person name="Iglesia A.J."/>
            <person name="Ijezie O.D."/>
            <person name="Incognito N.A."/>
            <person name="Inen J.A."/>
            <person name="Jaiswal A."/>
            <person name="Jezek R.A."/>
            <person name="Kawa A.C."/>
            <person name="Khan F."/>
            <person name="Khin A.C."/>
            <person name="Knapo J."/>
            <person name="Kong A.S."/>
            <person name="Le B.Q."/>
            <person name="Le Q.M."/>
            <person name="Le T.-H.M."/>
            <person name="Lee M."/>
            <person name="Lockwood J.L."/>
            <person name="Loto-Rojas G.S."/>
            <person name="Mantzavinos A."/>
            <person name="Martinez D.R."/>
            <person name="Meadows A.R."/>
            <person name="Mehr S."/>
            <person name="Mellon M.N."/>
            <person name="Memon S."/>
            <person name="Miller B."/>
            <person name="Min S."/>
            <person name="Mitchell L.M."/>
            <person name="Mohamed I.R."/>
            <person name="Mohammed F.O."/>
            <person name="More S."/>
            <person name="Muntaha S."/>
            <person name="Nadeem I."/>
            <person name="Ndjeumen-Njinguet A.S."/>
            <person name="Ng P."/>
            <person name="Ngu V.E."/>
            <person name="Nguyen B.N."/>
            <person name="OHern C.T."/>
            <person name="Oboh U.S."/>
            <person name="Pagano C.W."/>
            <person name="Panakal P.R."/>
            <person name="Park D.A."/>
            <person name="Parsana D."/>
            <person name="Patel P."/>
            <person name="Patel V.S."/>
            <person name="Patwardhan V.M."/>
            <person name="Pawar S.D."/>
            <person name="Payne V.R."/>
            <person name="Petricel I.M."/>
            <person name="Phillips C."/>
            <person name="Puglisi K.M."/>
            <person name="Ramaprasad G."/>
            <person name="Raza A.S."/>
            <person name="Rivera-Oven A.G."/>
            <person name="Robins E."/>
            <person name="Roeun D.C."/>
            <person name="Rostovtseva N."/>
            <person name="Sadat M."/>
            <person name="Seas A."/>
            <person name="So E.J."/>
            <person name="Sogbesan C."/>
            <person name="Strumsky L.A."/>
            <person name="Sun J.L."/>
            <person name="Sutherland H.J."/>
            <person name="Tchakounte I."/>
            <person name="Tewell J.R."/>
            <person name="Thapa D.J."/>
            <person name="Tkach Y."/>
            <person name="Tran C.D."/>
            <person name="Tran V."/>
            <person name="Vithayathil T."/>
            <person name="Vivekanandan A."/>
            <person name="Wang S.R."/>
            <person name="White E."/>
            <person name="Yang A.L."/>
            <person name="Ye D.T."/>
            <person name="Yirenkyi M."/>
            <person name="Zarb J.S."/>
            <person name="Zhang S."/>
            <person name="Zhou M.T."/>
            <person name="Cao A."/>
            <person name="Nguyen K.M."/>
            <person name="Patel K."/>
            <person name="Patel P."/>
            <person name="Pennington E."/>
            <person name="Sendze O."/>
            <person name="Zahangir S."/>
            <person name="Correa-Mendez M."/>
            <person name="Fabian M.F."/>
            <person name="Liu S."/>
            <person name="Jethmalani Y."/>
            <person name="Nunn R."/>
            <person name="Prakash A."/>
            <person name="Louise T."/>
            <person name="Johnson A."/>
            <person name="Erill I."/>
            <person name="Caruso S.M."/>
        </authorList>
    </citation>
    <scope>NUCLEOTIDE SEQUENCE [LARGE SCALE GENOMIC DNA]</scope>
</reference>
<proteinExistence type="predicted"/>
<name>A0A1W6JSE0_9CAUD</name>